<dbReference type="PANTHER" id="PTHR30292:SF0">
    <property type="entry name" value="5-OXOPROLINASE SUBUNIT A"/>
    <property type="match status" value="1"/>
</dbReference>
<dbReference type="GO" id="GO:0005975">
    <property type="term" value="P:carbohydrate metabolic process"/>
    <property type="evidence" value="ECO:0007669"/>
    <property type="project" value="InterPro"/>
</dbReference>
<dbReference type="CDD" id="cd10801">
    <property type="entry name" value="LamB_YcsF_like_1"/>
    <property type="match status" value="1"/>
</dbReference>
<protein>
    <submittedName>
        <fullName evidence="1">UPF0271 protein</fullName>
    </submittedName>
</protein>
<evidence type="ECO:0000313" key="1">
    <source>
        <dbReference type="EMBL" id="SIS77959.1"/>
    </source>
</evidence>
<reference evidence="2" key="1">
    <citation type="submission" date="2017-01" db="EMBL/GenBank/DDBJ databases">
        <authorList>
            <person name="Varghese N."/>
            <person name="Submissions S."/>
        </authorList>
    </citation>
    <scope>NUCLEOTIDE SEQUENCE [LARGE SCALE GENOMIC DNA]</scope>
    <source>
        <strain evidence="2">DSM 46698</strain>
    </source>
</reference>
<dbReference type="PANTHER" id="PTHR30292">
    <property type="entry name" value="UNCHARACTERIZED PROTEIN YBGL-RELATED"/>
    <property type="match status" value="1"/>
</dbReference>
<dbReference type="Gene3D" id="3.20.20.370">
    <property type="entry name" value="Glycoside hydrolase/deacetylase"/>
    <property type="match status" value="1"/>
</dbReference>
<dbReference type="InterPro" id="IPR005501">
    <property type="entry name" value="LamB/YcsF/PxpA-like"/>
</dbReference>
<organism evidence="1 2">
    <name type="scientific">Belliella pelovolcani</name>
    <dbReference type="NCBI Taxonomy" id="529505"/>
    <lineage>
        <taxon>Bacteria</taxon>
        <taxon>Pseudomonadati</taxon>
        <taxon>Bacteroidota</taxon>
        <taxon>Cytophagia</taxon>
        <taxon>Cytophagales</taxon>
        <taxon>Cyclobacteriaceae</taxon>
        <taxon>Belliella</taxon>
    </lineage>
</organism>
<dbReference type="STRING" id="529505.SAMN05421761_104161"/>
<dbReference type="AlphaFoldDB" id="A0A1N7LW00"/>
<dbReference type="Pfam" id="PF03746">
    <property type="entry name" value="LamB_YcsF"/>
    <property type="match status" value="1"/>
</dbReference>
<dbReference type="SUPFAM" id="SSF88713">
    <property type="entry name" value="Glycoside hydrolase/deacetylase"/>
    <property type="match status" value="1"/>
</dbReference>
<dbReference type="NCBIfam" id="NF003814">
    <property type="entry name" value="PRK05406.1-3"/>
    <property type="match status" value="1"/>
</dbReference>
<name>A0A1N7LW00_9BACT</name>
<proteinExistence type="predicted"/>
<dbReference type="Proteomes" id="UP000186026">
    <property type="component" value="Unassembled WGS sequence"/>
</dbReference>
<dbReference type="RefSeq" id="WP_076499816.1">
    <property type="nucleotide sequence ID" value="NZ_FTOP01000004.1"/>
</dbReference>
<sequence>MSIIKLPFDLNCDLGEGMPNDKQLMPFLGSCNIACGGHAGTKTSIRATLLLSQSYGVKAGAHPSYPDLENFGRKYVSLSKLAFQDTILTQLALFEDEANELNIHFHHIKPHGALYNRLAVVEVEAAWFTEIMLSVYPNTILYVPPKSVIERKAQEQGVTVYREVFADRSYQDDLTLVPRSHPRALLTDPIEVIAHIRHMIEDKCIETISGRLVPIEADTLCIHGDNPAALEILQALKKTF</sequence>
<evidence type="ECO:0000313" key="2">
    <source>
        <dbReference type="Proteomes" id="UP000186026"/>
    </source>
</evidence>
<dbReference type="OrthoDB" id="9773478at2"/>
<accession>A0A1N7LW00</accession>
<gene>
    <name evidence="1" type="ORF">SAMN05421761_104161</name>
</gene>
<dbReference type="InterPro" id="IPR011330">
    <property type="entry name" value="Glyco_hydro/deAcase_b/a-brl"/>
</dbReference>
<dbReference type="EMBL" id="FTOP01000004">
    <property type="protein sequence ID" value="SIS77959.1"/>
    <property type="molecule type" value="Genomic_DNA"/>
</dbReference>
<keyword evidence="2" id="KW-1185">Reference proteome</keyword>